<dbReference type="Pfam" id="PF13579">
    <property type="entry name" value="Glyco_trans_4_4"/>
    <property type="match status" value="1"/>
</dbReference>
<gene>
    <name evidence="2" type="ORF">J4727_02305</name>
</gene>
<dbReference type="Proteomes" id="UP000664477">
    <property type="component" value="Unassembled WGS sequence"/>
</dbReference>
<evidence type="ECO:0000313" key="3">
    <source>
        <dbReference type="Proteomes" id="UP000664477"/>
    </source>
</evidence>
<organism evidence="2 3">
    <name type="scientific">Providencia rettgeri</name>
    <dbReference type="NCBI Taxonomy" id="587"/>
    <lineage>
        <taxon>Bacteria</taxon>
        <taxon>Pseudomonadati</taxon>
        <taxon>Pseudomonadota</taxon>
        <taxon>Gammaproteobacteria</taxon>
        <taxon>Enterobacterales</taxon>
        <taxon>Morganellaceae</taxon>
        <taxon>Providencia</taxon>
    </lineage>
</organism>
<dbReference type="Gene3D" id="3.40.50.2000">
    <property type="entry name" value="Glycogen Phosphorylase B"/>
    <property type="match status" value="1"/>
</dbReference>
<protein>
    <submittedName>
        <fullName evidence="2">Glycosyltransferase</fullName>
    </submittedName>
</protein>
<dbReference type="InterPro" id="IPR028098">
    <property type="entry name" value="Glyco_trans_4-like_N"/>
</dbReference>
<proteinExistence type="predicted"/>
<evidence type="ECO:0000313" key="2">
    <source>
        <dbReference type="EMBL" id="MBO1915824.1"/>
    </source>
</evidence>
<accession>A0A939NA39</accession>
<reference evidence="2" key="1">
    <citation type="submission" date="2021-03" db="EMBL/GenBank/DDBJ databases">
        <title>Molecular epidemiology and mechanisms of colistin and carbapenem resistance in Enterobacteriaceae from clinical isolates, the environment and porcine samples in Pretoria, South Africa.</title>
        <authorList>
            <person name="Bogoshi D."/>
            <person name="Mbelle N.M."/>
            <person name="Naidoo V."/>
            <person name="Osei Sekyere J."/>
        </authorList>
    </citation>
    <scope>NUCLEOTIDE SEQUENCE</scope>
    <source>
        <strain evidence="2">C052</strain>
    </source>
</reference>
<dbReference type="EMBL" id="JAGETQ010000007">
    <property type="protein sequence ID" value="MBO1915824.1"/>
    <property type="molecule type" value="Genomic_DNA"/>
</dbReference>
<evidence type="ECO:0000259" key="1">
    <source>
        <dbReference type="Pfam" id="PF13579"/>
    </source>
</evidence>
<sequence>MQENKFDIVHTHSSKTGVIGRIAAKLAGVPMVIHTVHGFSFPSAKGKLTKLIYF</sequence>
<dbReference type="SUPFAM" id="SSF53756">
    <property type="entry name" value="UDP-Glycosyltransferase/glycogen phosphorylase"/>
    <property type="match status" value="1"/>
</dbReference>
<dbReference type="AlphaFoldDB" id="A0A939NA39"/>
<dbReference type="GO" id="GO:0016757">
    <property type="term" value="F:glycosyltransferase activity"/>
    <property type="evidence" value="ECO:0007669"/>
    <property type="project" value="UniProtKB-ARBA"/>
</dbReference>
<comment type="caution">
    <text evidence="2">The sequence shown here is derived from an EMBL/GenBank/DDBJ whole genome shotgun (WGS) entry which is preliminary data.</text>
</comment>
<feature type="domain" description="Glycosyltransferase subfamily 4-like N-terminal" evidence="1">
    <location>
        <begin position="3"/>
        <end position="48"/>
    </location>
</feature>
<name>A0A939NA39_PRORE</name>